<feature type="compositionally biased region" description="Basic residues" evidence="1">
    <location>
        <begin position="471"/>
        <end position="480"/>
    </location>
</feature>
<evidence type="ECO:0000256" key="2">
    <source>
        <dbReference type="SAM" id="Phobius"/>
    </source>
</evidence>
<sequence length="541" mass="59276">SWWRPPFRLLRLFVLVLASVLAGSLVSRSECSEVNGALGGAQGLGALSAVPDAGVTPFAVAEDSVVPSSFGKAPGSRSLLSISPEIGKHDTAVIAFLDGTIYLVDGASGRFYGSFSSGSQLSTSYQAFSDYYTATELGPKLGEQHDFYSHGADNYFISCGDDWNLYEQGKEFGKRRIEMTIEEFVESTPQITVNGGVTLGSKRSTMFLVDAKTGKIMNSQWPADIQQTARTDGHEDKLALSEVHTRDWVESSPAAIPPVLITRKDYTLNHFMNSSKPLWGLTVSVIEASSCEGLRDDLSLVSGYGLGFEYQGVIRQCNTKVPVYHIYGIDPIKNGLVPFPRISLPENPNLPALVLSPRSHHTNSHSESRDDFSGILEMDKLPSADNPLITVNGRQTVSISEKSHEVNNSSYWTLVHINQTATTVKPEVIHRSFGWYLIPPLLILLLFYYIKVNNWTKSDKQSRPEKQPAVTKKKKARKVGNRNGSITRNSTLSESKETLNNGSNQDRGDLMSFPGVGECSDGRWIGNLFLSNVEIAKGSNG</sequence>
<feature type="region of interest" description="Disordered" evidence="1">
    <location>
        <begin position="458"/>
        <end position="512"/>
    </location>
</feature>
<evidence type="ECO:0000256" key="3">
    <source>
        <dbReference type="SAM" id="SignalP"/>
    </source>
</evidence>
<keyword evidence="4" id="KW-0418">Kinase</keyword>
<gene>
    <name evidence="4" type="primary">ppk4_2</name>
    <name evidence="4" type="ORF">g.15304</name>
</gene>
<reference evidence="4" key="1">
    <citation type="submission" date="2015-07" db="EMBL/GenBank/DDBJ databases">
        <title>Transcriptome Assembly of Anthurium amnicola.</title>
        <authorList>
            <person name="Suzuki J."/>
        </authorList>
    </citation>
    <scope>NUCLEOTIDE SEQUENCE</scope>
</reference>
<feature type="compositionally biased region" description="Polar residues" evidence="1">
    <location>
        <begin position="482"/>
        <end position="505"/>
    </location>
</feature>
<evidence type="ECO:0000256" key="1">
    <source>
        <dbReference type="SAM" id="MobiDB-lite"/>
    </source>
</evidence>
<feature type="transmembrane region" description="Helical" evidence="2">
    <location>
        <begin position="433"/>
        <end position="450"/>
    </location>
</feature>
<keyword evidence="2" id="KW-0472">Membrane</keyword>
<name>A0A1D1YY74_9ARAE</name>
<feature type="non-terminal residue" evidence="4">
    <location>
        <position position="1"/>
    </location>
</feature>
<protein>
    <submittedName>
        <fullName evidence="4">Serine/threonine-protein kinase ppk4</fullName>
    </submittedName>
</protein>
<dbReference type="GO" id="GO:0016301">
    <property type="term" value="F:kinase activity"/>
    <property type="evidence" value="ECO:0007669"/>
    <property type="project" value="UniProtKB-KW"/>
</dbReference>
<keyword evidence="4" id="KW-0808">Transferase</keyword>
<proteinExistence type="predicted"/>
<accession>A0A1D1YY74</accession>
<feature type="chain" id="PRO_5008900578" evidence="3">
    <location>
        <begin position="23"/>
        <end position="541"/>
    </location>
</feature>
<evidence type="ECO:0000313" key="4">
    <source>
        <dbReference type="EMBL" id="JAT59539.1"/>
    </source>
</evidence>
<organism evidence="4">
    <name type="scientific">Anthurium amnicola</name>
    <dbReference type="NCBI Taxonomy" id="1678845"/>
    <lineage>
        <taxon>Eukaryota</taxon>
        <taxon>Viridiplantae</taxon>
        <taxon>Streptophyta</taxon>
        <taxon>Embryophyta</taxon>
        <taxon>Tracheophyta</taxon>
        <taxon>Spermatophyta</taxon>
        <taxon>Magnoliopsida</taxon>
        <taxon>Liliopsida</taxon>
        <taxon>Araceae</taxon>
        <taxon>Pothoideae</taxon>
        <taxon>Potheae</taxon>
        <taxon>Anthurium</taxon>
    </lineage>
</organism>
<keyword evidence="2" id="KW-0812">Transmembrane</keyword>
<feature type="non-terminal residue" evidence="4">
    <location>
        <position position="541"/>
    </location>
</feature>
<feature type="signal peptide" evidence="3">
    <location>
        <begin position="1"/>
        <end position="22"/>
    </location>
</feature>
<dbReference type="AlphaFoldDB" id="A0A1D1YY74"/>
<keyword evidence="3" id="KW-0732">Signal</keyword>
<keyword evidence="2" id="KW-1133">Transmembrane helix</keyword>
<dbReference type="EMBL" id="GDJX01008397">
    <property type="protein sequence ID" value="JAT59539.1"/>
    <property type="molecule type" value="Transcribed_RNA"/>
</dbReference>